<comment type="caution">
    <text evidence="2">The sequence shown here is derived from an EMBL/GenBank/DDBJ whole genome shotgun (WGS) entry which is preliminary data.</text>
</comment>
<reference evidence="2" key="1">
    <citation type="journal article" date="2015" name="Nature">
        <title>Complex archaea that bridge the gap between prokaryotes and eukaryotes.</title>
        <authorList>
            <person name="Spang A."/>
            <person name="Saw J.H."/>
            <person name="Jorgensen S.L."/>
            <person name="Zaremba-Niedzwiedzka K."/>
            <person name="Martijn J."/>
            <person name="Lind A.E."/>
            <person name="van Eijk R."/>
            <person name="Schleper C."/>
            <person name="Guy L."/>
            <person name="Ettema T.J."/>
        </authorList>
    </citation>
    <scope>NUCLEOTIDE SEQUENCE</scope>
</reference>
<proteinExistence type="predicted"/>
<evidence type="ECO:0000259" key="1">
    <source>
        <dbReference type="Pfam" id="PF14550"/>
    </source>
</evidence>
<gene>
    <name evidence="2" type="ORF">LCGC14_0955380</name>
</gene>
<organism evidence="2">
    <name type="scientific">marine sediment metagenome</name>
    <dbReference type="NCBI Taxonomy" id="412755"/>
    <lineage>
        <taxon>unclassified sequences</taxon>
        <taxon>metagenomes</taxon>
        <taxon>ecological metagenomes</taxon>
    </lineage>
</organism>
<evidence type="ECO:0000313" key="2">
    <source>
        <dbReference type="EMBL" id="KKN18480.1"/>
    </source>
</evidence>
<accession>A0A0F9NFZ4</accession>
<name>A0A0F9NFZ4_9ZZZZ</name>
<sequence length="257" mass="27993">MSTDRVPITIGNIPIAKAIRKGEGADRQNLVFGWANAPFPGSDGPEVVSKRIYGNAPDGSLDEILQNVEEAYSRAFPSDHEMGTWYFIVATFTDHVIVEHQTFGPKPDTNKLFITPYTGGPDSASIVFGTPAEVEVEFVAKAIADDLLEHHTSAQPKVDLQGDRVPMDELEQAIYKFVLDSGRADVSHSEEVHGRLVESIVITDEKLIAMGVPEEVHDQITKGAWLGFQVDDATMDRVESGELAMFSIGGGAVRDPD</sequence>
<dbReference type="Pfam" id="PF14550">
    <property type="entry name" value="Peptidase_S78_2"/>
    <property type="match status" value="1"/>
</dbReference>
<dbReference type="EMBL" id="LAZR01003423">
    <property type="protein sequence ID" value="KKN18480.1"/>
    <property type="molecule type" value="Genomic_DNA"/>
</dbReference>
<feature type="domain" description="Phage-like element PBSX protein XkdF" evidence="1">
    <location>
        <begin position="135"/>
        <end position="252"/>
    </location>
</feature>
<protein>
    <recommendedName>
        <fullName evidence="1">Phage-like element PBSX protein XkdF domain-containing protein</fullName>
    </recommendedName>
</protein>
<dbReference type="InterPro" id="IPR027924">
    <property type="entry name" value="XkdF"/>
</dbReference>
<dbReference type="AlphaFoldDB" id="A0A0F9NFZ4"/>